<accession>B4HIP2</accession>
<dbReference type="AlphaFoldDB" id="B4HIP2"/>
<name>B4HIP2_DROSE</name>
<feature type="compositionally biased region" description="Basic and acidic residues" evidence="1">
    <location>
        <begin position="177"/>
        <end position="203"/>
    </location>
</feature>
<feature type="compositionally biased region" description="Basic and acidic residues" evidence="1">
    <location>
        <begin position="114"/>
        <end position="133"/>
    </location>
</feature>
<evidence type="ECO:0000313" key="3">
    <source>
        <dbReference type="Proteomes" id="UP000001292"/>
    </source>
</evidence>
<organism evidence="3">
    <name type="scientific">Drosophila sechellia</name>
    <name type="common">Fruit fly</name>
    <dbReference type="NCBI Taxonomy" id="7238"/>
    <lineage>
        <taxon>Eukaryota</taxon>
        <taxon>Metazoa</taxon>
        <taxon>Ecdysozoa</taxon>
        <taxon>Arthropoda</taxon>
        <taxon>Hexapoda</taxon>
        <taxon>Insecta</taxon>
        <taxon>Pterygota</taxon>
        <taxon>Neoptera</taxon>
        <taxon>Endopterygota</taxon>
        <taxon>Diptera</taxon>
        <taxon>Brachycera</taxon>
        <taxon>Muscomorpha</taxon>
        <taxon>Ephydroidea</taxon>
        <taxon>Drosophilidae</taxon>
        <taxon>Drosophila</taxon>
        <taxon>Sophophora</taxon>
    </lineage>
</organism>
<proteinExistence type="predicted"/>
<dbReference type="STRING" id="7238.B4HIP2"/>
<feature type="compositionally biased region" description="Basic and acidic residues" evidence="1">
    <location>
        <begin position="94"/>
        <end position="104"/>
    </location>
</feature>
<feature type="region of interest" description="Disordered" evidence="1">
    <location>
        <begin position="160"/>
        <end position="207"/>
    </location>
</feature>
<dbReference type="Proteomes" id="UP000001292">
    <property type="component" value="Unassembled WGS sequence"/>
</dbReference>
<gene>
    <name evidence="2" type="primary">Dsec\GM23903</name>
    <name evidence="2" type="ORF">Dsec_GM23903</name>
</gene>
<feature type="compositionally biased region" description="Low complexity" evidence="1">
    <location>
        <begin position="49"/>
        <end position="64"/>
    </location>
</feature>
<reference evidence="2 3" key="1">
    <citation type="journal article" date="2007" name="Nature">
        <title>Evolution of genes and genomes on the Drosophila phylogeny.</title>
        <authorList>
            <consortium name="Drosophila 12 Genomes Consortium"/>
            <person name="Clark A.G."/>
            <person name="Eisen M.B."/>
            <person name="Smith D.R."/>
            <person name="Bergman C.M."/>
            <person name="Oliver B."/>
            <person name="Markow T.A."/>
            <person name="Kaufman T.C."/>
            <person name="Kellis M."/>
            <person name="Gelbart W."/>
            <person name="Iyer V.N."/>
            <person name="Pollard D.A."/>
            <person name="Sackton T.B."/>
            <person name="Larracuente A.M."/>
            <person name="Singh N.D."/>
            <person name="Abad J.P."/>
            <person name="Abt D.N."/>
            <person name="Adryan B."/>
            <person name="Aguade M."/>
            <person name="Akashi H."/>
            <person name="Anderson W.W."/>
            <person name="Aquadro C.F."/>
            <person name="Ardell D.H."/>
            <person name="Arguello R."/>
            <person name="Artieri C.G."/>
            <person name="Barbash D.A."/>
            <person name="Barker D."/>
            <person name="Barsanti P."/>
            <person name="Batterham P."/>
            <person name="Batzoglou S."/>
            <person name="Begun D."/>
            <person name="Bhutkar A."/>
            <person name="Blanco E."/>
            <person name="Bosak S.A."/>
            <person name="Bradley R.K."/>
            <person name="Brand A.D."/>
            <person name="Brent M.R."/>
            <person name="Brooks A.N."/>
            <person name="Brown R.H."/>
            <person name="Butlin R.K."/>
            <person name="Caggese C."/>
            <person name="Calvi B.R."/>
            <person name="Bernardo de Carvalho A."/>
            <person name="Caspi A."/>
            <person name="Castrezana S."/>
            <person name="Celniker S.E."/>
            <person name="Chang J.L."/>
            <person name="Chapple C."/>
            <person name="Chatterji S."/>
            <person name="Chinwalla A."/>
            <person name="Civetta A."/>
            <person name="Clifton S.W."/>
            <person name="Comeron J.M."/>
            <person name="Costello J.C."/>
            <person name="Coyne J.A."/>
            <person name="Daub J."/>
            <person name="David R.G."/>
            <person name="Delcher A.L."/>
            <person name="Delehaunty K."/>
            <person name="Do C.B."/>
            <person name="Ebling H."/>
            <person name="Edwards K."/>
            <person name="Eickbush T."/>
            <person name="Evans J.D."/>
            <person name="Filipski A."/>
            <person name="Findeiss S."/>
            <person name="Freyhult E."/>
            <person name="Fulton L."/>
            <person name="Fulton R."/>
            <person name="Garcia A.C."/>
            <person name="Gardiner A."/>
            <person name="Garfield D.A."/>
            <person name="Garvin B.E."/>
            <person name="Gibson G."/>
            <person name="Gilbert D."/>
            <person name="Gnerre S."/>
            <person name="Godfrey J."/>
            <person name="Good R."/>
            <person name="Gotea V."/>
            <person name="Gravely B."/>
            <person name="Greenberg A.J."/>
            <person name="Griffiths-Jones S."/>
            <person name="Gross S."/>
            <person name="Guigo R."/>
            <person name="Gustafson E.A."/>
            <person name="Haerty W."/>
            <person name="Hahn M.W."/>
            <person name="Halligan D.L."/>
            <person name="Halpern A.L."/>
            <person name="Halter G.M."/>
            <person name="Han M.V."/>
            <person name="Heger A."/>
            <person name="Hillier L."/>
            <person name="Hinrichs A.S."/>
            <person name="Holmes I."/>
            <person name="Hoskins R.A."/>
            <person name="Hubisz M.J."/>
            <person name="Hultmark D."/>
            <person name="Huntley M.A."/>
            <person name="Jaffe D.B."/>
            <person name="Jagadeeshan S."/>
            <person name="Jeck W.R."/>
            <person name="Johnson J."/>
            <person name="Jones C.D."/>
            <person name="Jordan W.C."/>
            <person name="Karpen G.H."/>
            <person name="Kataoka E."/>
            <person name="Keightley P.D."/>
            <person name="Kheradpour P."/>
            <person name="Kirkness E.F."/>
            <person name="Koerich L.B."/>
            <person name="Kristiansen K."/>
            <person name="Kudrna D."/>
            <person name="Kulathinal R.J."/>
            <person name="Kumar S."/>
            <person name="Kwok R."/>
            <person name="Lander E."/>
            <person name="Langley C.H."/>
            <person name="Lapoint R."/>
            <person name="Lazzaro B.P."/>
            <person name="Lee S.J."/>
            <person name="Levesque L."/>
            <person name="Li R."/>
            <person name="Lin C.F."/>
            <person name="Lin M.F."/>
            <person name="Lindblad-Toh K."/>
            <person name="Llopart A."/>
            <person name="Long M."/>
            <person name="Low L."/>
            <person name="Lozovsky E."/>
            <person name="Lu J."/>
            <person name="Luo M."/>
            <person name="Machado C.A."/>
            <person name="Makalowski W."/>
            <person name="Marzo M."/>
            <person name="Matsuda M."/>
            <person name="Matzkin L."/>
            <person name="McAllister B."/>
            <person name="McBride C.S."/>
            <person name="McKernan B."/>
            <person name="McKernan K."/>
            <person name="Mendez-Lago M."/>
            <person name="Minx P."/>
            <person name="Mollenhauer M.U."/>
            <person name="Montooth K."/>
            <person name="Mount S.M."/>
            <person name="Mu X."/>
            <person name="Myers E."/>
            <person name="Negre B."/>
            <person name="Newfeld S."/>
            <person name="Nielsen R."/>
            <person name="Noor M.A."/>
            <person name="O'Grady P."/>
            <person name="Pachter L."/>
            <person name="Papaceit M."/>
            <person name="Parisi M.J."/>
            <person name="Parisi M."/>
            <person name="Parts L."/>
            <person name="Pedersen J.S."/>
            <person name="Pesole G."/>
            <person name="Phillippy A.M."/>
            <person name="Ponting C.P."/>
            <person name="Pop M."/>
            <person name="Porcelli D."/>
            <person name="Powell J.R."/>
            <person name="Prohaska S."/>
            <person name="Pruitt K."/>
            <person name="Puig M."/>
            <person name="Quesneville H."/>
            <person name="Ram K.R."/>
            <person name="Rand D."/>
            <person name="Rasmussen M.D."/>
            <person name="Reed L.K."/>
            <person name="Reenan R."/>
            <person name="Reily A."/>
            <person name="Remington K.A."/>
            <person name="Rieger T.T."/>
            <person name="Ritchie M.G."/>
            <person name="Robin C."/>
            <person name="Rogers Y.H."/>
            <person name="Rohde C."/>
            <person name="Rozas J."/>
            <person name="Rubenfield M.J."/>
            <person name="Ruiz A."/>
            <person name="Russo S."/>
            <person name="Salzberg S.L."/>
            <person name="Sanchez-Gracia A."/>
            <person name="Saranga D.J."/>
            <person name="Sato H."/>
            <person name="Schaeffer S.W."/>
            <person name="Schatz M.C."/>
            <person name="Schlenke T."/>
            <person name="Schwartz R."/>
            <person name="Segarra C."/>
            <person name="Singh R.S."/>
            <person name="Sirot L."/>
            <person name="Sirota M."/>
            <person name="Sisneros N.B."/>
            <person name="Smith C.D."/>
            <person name="Smith T.F."/>
            <person name="Spieth J."/>
            <person name="Stage D.E."/>
            <person name="Stark A."/>
            <person name="Stephan W."/>
            <person name="Strausberg R.L."/>
            <person name="Strempel S."/>
            <person name="Sturgill D."/>
            <person name="Sutton G."/>
            <person name="Sutton G.G."/>
            <person name="Tao W."/>
            <person name="Teichmann S."/>
            <person name="Tobari Y.N."/>
            <person name="Tomimura Y."/>
            <person name="Tsolas J.M."/>
            <person name="Valente V.L."/>
            <person name="Venter E."/>
            <person name="Venter J.C."/>
            <person name="Vicario S."/>
            <person name="Vieira F.G."/>
            <person name="Vilella A.J."/>
            <person name="Villasante A."/>
            <person name="Walenz B."/>
            <person name="Wang J."/>
            <person name="Wasserman M."/>
            <person name="Watts T."/>
            <person name="Wilson D."/>
            <person name="Wilson R.K."/>
            <person name="Wing R.A."/>
            <person name="Wolfner M.F."/>
            <person name="Wong A."/>
            <person name="Wong G.K."/>
            <person name="Wu C.I."/>
            <person name="Wu G."/>
            <person name="Yamamoto D."/>
            <person name="Yang H.P."/>
            <person name="Yang S.P."/>
            <person name="Yorke J.A."/>
            <person name="Yoshida K."/>
            <person name="Zdobnov E."/>
            <person name="Zhang P."/>
            <person name="Zhang Y."/>
            <person name="Zimin A.V."/>
            <person name="Baldwin J."/>
            <person name="Abdouelleil A."/>
            <person name="Abdulkadir J."/>
            <person name="Abebe A."/>
            <person name="Abera B."/>
            <person name="Abreu J."/>
            <person name="Acer S.C."/>
            <person name="Aftuck L."/>
            <person name="Alexander A."/>
            <person name="An P."/>
            <person name="Anderson E."/>
            <person name="Anderson S."/>
            <person name="Arachi H."/>
            <person name="Azer M."/>
            <person name="Bachantsang P."/>
            <person name="Barry A."/>
            <person name="Bayul T."/>
            <person name="Berlin A."/>
            <person name="Bessette D."/>
            <person name="Bloom T."/>
            <person name="Blye J."/>
            <person name="Boguslavskiy L."/>
            <person name="Bonnet C."/>
            <person name="Boukhgalter B."/>
            <person name="Bourzgui I."/>
            <person name="Brown A."/>
            <person name="Cahill P."/>
            <person name="Channer S."/>
            <person name="Cheshatsang Y."/>
            <person name="Chuda L."/>
            <person name="Citroen M."/>
            <person name="Collymore A."/>
            <person name="Cooke P."/>
            <person name="Costello M."/>
            <person name="D'Aco K."/>
            <person name="Daza R."/>
            <person name="De Haan G."/>
            <person name="DeGray S."/>
            <person name="DeMaso C."/>
            <person name="Dhargay N."/>
            <person name="Dooley K."/>
            <person name="Dooley E."/>
            <person name="Doricent M."/>
            <person name="Dorje P."/>
            <person name="Dorjee K."/>
            <person name="Dupes A."/>
            <person name="Elong R."/>
            <person name="Falk J."/>
            <person name="Farina A."/>
            <person name="Faro S."/>
            <person name="Ferguson D."/>
            <person name="Fisher S."/>
            <person name="Foley C.D."/>
            <person name="Franke A."/>
            <person name="Friedrich D."/>
            <person name="Gadbois L."/>
            <person name="Gearin G."/>
            <person name="Gearin C.R."/>
            <person name="Giannoukos G."/>
            <person name="Goode T."/>
            <person name="Graham J."/>
            <person name="Grandbois E."/>
            <person name="Grewal S."/>
            <person name="Gyaltsen K."/>
            <person name="Hafez N."/>
            <person name="Hagos B."/>
            <person name="Hall J."/>
            <person name="Henson C."/>
            <person name="Hollinger A."/>
            <person name="Honan T."/>
            <person name="Huard M.D."/>
            <person name="Hughes L."/>
            <person name="Hurhula B."/>
            <person name="Husby M.E."/>
            <person name="Kamat A."/>
            <person name="Kanga B."/>
            <person name="Kashin S."/>
            <person name="Khazanovich D."/>
            <person name="Kisner P."/>
            <person name="Lance K."/>
            <person name="Lara M."/>
            <person name="Lee W."/>
            <person name="Lennon N."/>
            <person name="Letendre F."/>
            <person name="LeVine R."/>
            <person name="Lipovsky A."/>
            <person name="Liu X."/>
            <person name="Liu J."/>
            <person name="Liu S."/>
            <person name="Lokyitsang T."/>
            <person name="Lokyitsang Y."/>
            <person name="Lubonja R."/>
            <person name="Lui A."/>
            <person name="MacDonald P."/>
            <person name="Magnisalis V."/>
            <person name="Maru K."/>
            <person name="Matthews C."/>
            <person name="McCusker W."/>
            <person name="McDonough S."/>
            <person name="Mehta T."/>
            <person name="Meldrim J."/>
            <person name="Meneus L."/>
            <person name="Mihai O."/>
            <person name="Mihalev A."/>
            <person name="Mihova T."/>
            <person name="Mittelman R."/>
            <person name="Mlenga V."/>
            <person name="Montmayeur A."/>
            <person name="Mulrain L."/>
            <person name="Navidi A."/>
            <person name="Naylor J."/>
            <person name="Negash T."/>
            <person name="Nguyen T."/>
            <person name="Nguyen N."/>
            <person name="Nicol R."/>
            <person name="Norbu C."/>
            <person name="Norbu N."/>
            <person name="Novod N."/>
            <person name="O'Neill B."/>
            <person name="Osman S."/>
            <person name="Markiewicz E."/>
            <person name="Oyono O.L."/>
            <person name="Patti C."/>
            <person name="Phunkhang P."/>
            <person name="Pierre F."/>
            <person name="Priest M."/>
            <person name="Raghuraman S."/>
            <person name="Rege F."/>
            <person name="Reyes R."/>
            <person name="Rise C."/>
            <person name="Rogov P."/>
            <person name="Ross K."/>
            <person name="Ryan E."/>
            <person name="Settipalli S."/>
            <person name="Shea T."/>
            <person name="Sherpa N."/>
            <person name="Shi L."/>
            <person name="Shih D."/>
            <person name="Sparrow T."/>
            <person name="Spaulding J."/>
            <person name="Stalker J."/>
            <person name="Stange-Thomann N."/>
            <person name="Stavropoulos S."/>
            <person name="Stone C."/>
            <person name="Strader C."/>
            <person name="Tesfaye S."/>
            <person name="Thomson T."/>
            <person name="Thoulutsang Y."/>
            <person name="Thoulutsang D."/>
            <person name="Topham K."/>
            <person name="Topping I."/>
            <person name="Tsamla T."/>
            <person name="Vassiliev H."/>
            <person name="Vo A."/>
            <person name="Wangchuk T."/>
            <person name="Wangdi T."/>
            <person name="Weiand M."/>
            <person name="Wilkinson J."/>
            <person name="Wilson A."/>
            <person name="Yadav S."/>
            <person name="Young G."/>
            <person name="Yu Q."/>
            <person name="Zembek L."/>
            <person name="Zhong D."/>
            <person name="Zimmer A."/>
            <person name="Zwirko Z."/>
            <person name="Jaffe D.B."/>
            <person name="Alvarez P."/>
            <person name="Brockman W."/>
            <person name="Butler J."/>
            <person name="Chin C."/>
            <person name="Gnerre S."/>
            <person name="Grabherr M."/>
            <person name="Kleber M."/>
            <person name="Mauceli E."/>
            <person name="MacCallum I."/>
        </authorList>
    </citation>
    <scope>NUCLEOTIDE SEQUENCE [LARGE SCALE GENOMIC DNA]</scope>
    <source>
        <strain evidence="3">Rob3c / Tucson 14021-0248.25</strain>
    </source>
</reference>
<sequence length="283" mass="31653">MSTSTEIVGSKRSLTDRSYQSETELAALEPEERNVPKYMEWYYNKKKSSVSGRTSTESSKSQPSSKKKVGAAENRVSKTRITAQPKDVEEYDETGGRYKPEPAPRKSPPKGSRLLKEDRALNKQHKPKIETDTNHPLLQHSEHRFEREIALEVPAAPTKLPHYMYPETPPHAAAAGKESKSGRESKTSKEDKPKPSPIRENEVKVSNSKIYVEHRGTGHPTQKQLNASTLEDDHDSGIAMNSLLNSLGRRNPIAEKKSVFSIAYDDVSRVKKINSGGESPQYS</sequence>
<feature type="region of interest" description="Disordered" evidence="1">
    <location>
        <begin position="1"/>
        <end position="137"/>
    </location>
</feature>
<evidence type="ECO:0000313" key="2">
    <source>
        <dbReference type="EMBL" id="EDW42689.1"/>
    </source>
</evidence>
<keyword evidence="3" id="KW-1185">Reference proteome</keyword>
<protein>
    <submittedName>
        <fullName evidence="2">GM23903</fullName>
    </submittedName>
</protein>
<dbReference type="HOGENOM" id="CLU_984386_0_0_1"/>
<evidence type="ECO:0000256" key="1">
    <source>
        <dbReference type="SAM" id="MobiDB-lite"/>
    </source>
</evidence>
<dbReference type="EMBL" id="CH480815">
    <property type="protein sequence ID" value="EDW42689.1"/>
    <property type="molecule type" value="Genomic_DNA"/>
</dbReference>